<dbReference type="AlphaFoldDB" id="A0A3N5B2X5"/>
<evidence type="ECO:0000313" key="1">
    <source>
        <dbReference type="EMBL" id="RPF43062.1"/>
    </source>
</evidence>
<reference evidence="1 2" key="1">
    <citation type="submission" date="2018-11" db="EMBL/GenBank/DDBJ databases">
        <title>Genomic Encyclopedia of Type Strains, Phase IV (KMG-IV): sequencing the most valuable type-strain genomes for metagenomic binning, comparative biology and taxonomic classification.</title>
        <authorList>
            <person name="Goeker M."/>
        </authorList>
    </citation>
    <scope>NUCLEOTIDE SEQUENCE [LARGE SCALE GENOMIC DNA]</scope>
    <source>
        <strain evidence="1 2">DSM 102936</strain>
    </source>
</reference>
<protein>
    <submittedName>
        <fullName evidence="1">Uncharacterized protein</fullName>
    </submittedName>
</protein>
<comment type="caution">
    <text evidence="1">The sequence shown here is derived from an EMBL/GenBank/DDBJ whole genome shotgun (WGS) entry which is preliminary data.</text>
</comment>
<dbReference type="Proteomes" id="UP000282654">
    <property type="component" value="Unassembled WGS sequence"/>
</dbReference>
<organism evidence="1 2">
    <name type="scientific">Thermodesulfitimonas autotrophica</name>
    <dbReference type="NCBI Taxonomy" id="1894989"/>
    <lineage>
        <taxon>Bacteria</taxon>
        <taxon>Bacillati</taxon>
        <taxon>Bacillota</taxon>
        <taxon>Clostridia</taxon>
        <taxon>Thermoanaerobacterales</taxon>
        <taxon>Thermoanaerobacteraceae</taxon>
        <taxon>Thermodesulfitimonas</taxon>
    </lineage>
</organism>
<gene>
    <name evidence="1" type="ORF">EDD75_2181</name>
</gene>
<dbReference type="InterPro" id="IPR036890">
    <property type="entry name" value="HATPase_C_sf"/>
</dbReference>
<sequence length="276" mass="29202">MAINSFLAEGQKLHPRMGIKKNGWNCCVCASPGAGAAVIAGAGVNGEVRRDNLGFRARTLLMNIIGFSELLLLKLSESEKRELLDYVAHIRDAGLKLEQLIEEVTCVRRDNLGPCGAVVPVAEIVARCREAVAARATAAGVSLKTEVAPEVAPALVGDLLLLEVLTGLLLLSVGKTPKGGRVGLWCTRLEDKVLFTVWRSFTPGWQMAECSGPSGDETAAGERVFALVRELCKAQGGAFWMEGTLGEMASFCLLLPPAAEGEAPAAAPNVSHPKEA</sequence>
<accession>A0A3N5B2X5</accession>
<dbReference type="SUPFAM" id="SSF55874">
    <property type="entry name" value="ATPase domain of HSP90 chaperone/DNA topoisomerase II/histidine kinase"/>
    <property type="match status" value="1"/>
</dbReference>
<proteinExistence type="predicted"/>
<dbReference type="RefSeq" id="WP_123931911.1">
    <property type="nucleotide sequence ID" value="NZ_RKRE01000003.1"/>
</dbReference>
<keyword evidence="2" id="KW-1185">Reference proteome</keyword>
<name>A0A3N5B2X5_9THEO</name>
<evidence type="ECO:0000313" key="2">
    <source>
        <dbReference type="Proteomes" id="UP000282654"/>
    </source>
</evidence>
<dbReference type="EMBL" id="RKRE01000003">
    <property type="protein sequence ID" value="RPF43062.1"/>
    <property type="molecule type" value="Genomic_DNA"/>
</dbReference>